<proteinExistence type="predicted"/>
<protein>
    <submittedName>
        <fullName evidence="2">Uncharacterized protein</fullName>
    </submittedName>
</protein>
<dbReference type="Proteomes" id="UP000887565">
    <property type="component" value="Unplaced"/>
</dbReference>
<organism evidence="1 2">
    <name type="scientific">Romanomermis culicivorax</name>
    <name type="common">Nematode worm</name>
    <dbReference type="NCBI Taxonomy" id="13658"/>
    <lineage>
        <taxon>Eukaryota</taxon>
        <taxon>Metazoa</taxon>
        <taxon>Ecdysozoa</taxon>
        <taxon>Nematoda</taxon>
        <taxon>Enoplea</taxon>
        <taxon>Dorylaimia</taxon>
        <taxon>Mermithida</taxon>
        <taxon>Mermithoidea</taxon>
        <taxon>Mermithidae</taxon>
        <taxon>Romanomermis</taxon>
    </lineage>
</organism>
<sequence length="91" mass="10198">MKFNTDIFTKDMKFAKSINKSLAPHCSRCNQSNNDSTVECCAGHTYSGTFVEDHAPNDTVADNHYIRIMALAHHFKYCTGCIRASPIPTKK</sequence>
<dbReference type="WBParaSite" id="nRc.2.0.1.t26395-RA">
    <property type="protein sequence ID" value="nRc.2.0.1.t26395-RA"/>
    <property type="gene ID" value="nRc.2.0.1.g26395"/>
</dbReference>
<evidence type="ECO:0000313" key="2">
    <source>
        <dbReference type="WBParaSite" id="nRc.2.0.1.t26395-RA"/>
    </source>
</evidence>
<name>A0A915JJR2_ROMCU</name>
<reference evidence="2" key="1">
    <citation type="submission" date="2022-11" db="UniProtKB">
        <authorList>
            <consortium name="WormBaseParasite"/>
        </authorList>
    </citation>
    <scope>IDENTIFICATION</scope>
</reference>
<keyword evidence="1" id="KW-1185">Reference proteome</keyword>
<evidence type="ECO:0000313" key="1">
    <source>
        <dbReference type="Proteomes" id="UP000887565"/>
    </source>
</evidence>
<accession>A0A915JJR2</accession>
<dbReference type="AlphaFoldDB" id="A0A915JJR2"/>